<keyword evidence="3" id="KW-0731">Sigma factor</keyword>
<organism evidence="8 9">
    <name type="scientific">Sphingomonas ginsenosidimutans</name>
    <dbReference type="NCBI Taxonomy" id="862134"/>
    <lineage>
        <taxon>Bacteria</taxon>
        <taxon>Pseudomonadati</taxon>
        <taxon>Pseudomonadota</taxon>
        <taxon>Alphaproteobacteria</taxon>
        <taxon>Sphingomonadales</taxon>
        <taxon>Sphingomonadaceae</taxon>
        <taxon>Sphingomonas</taxon>
    </lineage>
</organism>
<comment type="caution">
    <text evidence="8">The sequence shown here is derived from an EMBL/GenBank/DDBJ whole genome shotgun (WGS) entry which is preliminary data.</text>
</comment>
<comment type="similarity">
    <text evidence="1">Belongs to the sigma-70 factor family. ECF subfamily.</text>
</comment>
<sequence length="184" mass="20473">MRHDSVPGPGDAPAAGGGAARAWSDGTLATYRAALRAFVARRVADPHEVDDLVQEACARLMSSVREREVETPQAYLFRIAANLIADRHRRNLPTVPLAEEHHPAVAAEQEERRRAADVRAALADALAELSPRVRDVFVLRRFEERSTGEIARDLGISPRMVQKHLTKATAHLYRRLHHLMERGA</sequence>
<feature type="region of interest" description="Disordered" evidence="5">
    <location>
        <begin position="1"/>
        <end position="20"/>
    </location>
</feature>
<dbReference type="InterPro" id="IPR039425">
    <property type="entry name" value="RNA_pol_sigma-70-like"/>
</dbReference>
<dbReference type="GO" id="GO:0003677">
    <property type="term" value="F:DNA binding"/>
    <property type="evidence" value="ECO:0007669"/>
    <property type="project" value="InterPro"/>
</dbReference>
<dbReference type="InterPro" id="IPR014284">
    <property type="entry name" value="RNA_pol_sigma-70_dom"/>
</dbReference>
<dbReference type="InterPro" id="IPR036388">
    <property type="entry name" value="WH-like_DNA-bd_sf"/>
</dbReference>
<dbReference type="InterPro" id="IPR013325">
    <property type="entry name" value="RNA_pol_sigma_r2"/>
</dbReference>
<dbReference type="RefSeq" id="WP_096613046.1">
    <property type="nucleotide sequence ID" value="NZ_NWVD01000006.1"/>
</dbReference>
<keyword evidence="9" id="KW-1185">Reference proteome</keyword>
<dbReference type="Gene3D" id="1.10.1740.10">
    <property type="match status" value="1"/>
</dbReference>
<evidence type="ECO:0000256" key="5">
    <source>
        <dbReference type="SAM" id="MobiDB-lite"/>
    </source>
</evidence>
<dbReference type="Pfam" id="PF08281">
    <property type="entry name" value="Sigma70_r4_2"/>
    <property type="match status" value="1"/>
</dbReference>
<evidence type="ECO:0008006" key="10">
    <source>
        <dbReference type="Google" id="ProtNLM"/>
    </source>
</evidence>
<dbReference type="AlphaFoldDB" id="A0A2A4HTU9"/>
<dbReference type="SUPFAM" id="SSF88946">
    <property type="entry name" value="Sigma2 domain of RNA polymerase sigma factors"/>
    <property type="match status" value="1"/>
</dbReference>
<dbReference type="SUPFAM" id="SSF88659">
    <property type="entry name" value="Sigma3 and sigma4 domains of RNA polymerase sigma factors"/>
    <property type="match status" value="1"/>
</dbReference>
<keyword evidence="4" id="KW-0804">Transcription</keyword>
<reference evidence="8 9" key="1">
    <citation type="submission" date="2017-09" db="EMBL/GenBank/DDBJ databases">
        <title>Sphingomonas ginsenosidimutans KACC 14949, whole genome shotgun sequence.</title>
        <authorList>
            <person name="Feng G."/>
            <person name="Zhu H."/>
        </authorList>
    </citation>
    <scope>NUCLEOTIDE SEQUENCE [LARGE SCALE GENOMIC DNA]</scope>
    <source>
        <strain evidence="8 9">KACC 14949</strain>
    </source>
</reference>
<dbReference type="EMBL" id="NWVD01000006">
    <property type="protein sequence ID" value="PCG08322.1"/>
    <property type="molecule type" value="Genomic_DNA"/>
</dbReference>
<dbReference type="InterPro" id="IPR013249">
    <property type="entry name" value="RNA_pol_sigma70_r4_t2"/>
</dbReference>
<name>A0A2A4HTU9_9SPHN</name>
<evidence type="ECO:0000259" key="6">
    <source>
        <dbReference type="Pfam" id="PF04542"/>
    </source>
</evidence>
<evidence type="ECO:0000313" key="8">
    <source>
        <dbReference type="EMBL" id="PCG08322.1"/>
    </source>
</evidence>
<accession>A0A2A4HTU9</accession>
<protein>
    <recommendedName>
        <fullName evidence="10">RNA polymerase subunit sigma-70</fullName>
    </recommendedName>
</protein>
<dbReference type="Gene3D" id="1.10.10.10">
    <property type="entry name" value="Winged helix-like DNA-binding domain superfamily/Winged helix DNA-binding domain"/>
    <property type="match status" value="1"/>
</dbReference>
<dbReference type="InterPro" id="IPR007627">
    <property type="entry name" value="RNA_pol_sigma70_r2"/>
</dbReference>
<evidence type="ECO:0000256" key="3">
    <source>
        <dbReference type="ARBA" id="ARBA00023082"/>
    </source>
</evidence>
<evidence type="ECO:0000259" key="7">
    <source>
        <dbReference type="Pfam" id="PF08281"/>
    </source>
</evidence>
<dbReference type="Pfam" id="PF04542">
    <property type="entry name" value="Sigma70_r2"/>
    <property type="match status" value="1"/>
</dbReference>
<feature type="domain" description="RNA polymerase sigma factor 70 region 4 type 2" evidence="7">
    <location>
        <begin position="120"/>
        <end position="172"/>
    </location>
</feature>
<dbReference type="Proteomes" id="UP000218784">
    <property type="component" value="Unassembled WGS sequence"/>
</dbReference>
<dbReference type="GO" id="GO:0016987">
    <property type="term" value="F:sigma factor activity"/>
    <property type="evidence" value="ECO:0007669"/>
    <property type="project" value="UniProtKB-KW"/>
</dbReference>
<proteinExistence type="inferred from homology"/>
<evidence type="ECO:0000256" key="2">
    <source>
        <dbReference type="ARBA" id="ARBA00023015"/>
    </source>
</evidence>
<feature type="domain" description="RNA polymerase sigma-70 region 2" evidence="6">
    <location>
        <begin position="30"/>
        <end position="91"/>
    </location>
</feature>
<dbReference type="InterPro" id="IPR013324">
    <property type="entry name" value="RNA_pol_sigma_r3/r4-like"/>
</dbReference>
<dbReference type="PANTHER" id="PTHR43133:SF63">
    <property type="entry name" value="RNA POLYMERASE SIGMA FACTOR FECI-RELATED"/>
    <property type="match status" value="1"/>
</dbReference>
<gene>
    <name evidence="8" type="ORF">COA17_13155</name>
</gene>
<dbReference type="PANTHER" id="PTHR43133">
    <property type="entry name" value="RNA POLYMERASE ECF-TYPE SIGMA FACTO"/>
    <property type="match status" value="1"/>
</dbReference>
<evidence type="ECO:0000256" key="4">
    <source>
        <dbReference type="ARBA" id="ARBA00023163"/>
    </source>
</evidence>
<evidence type="ECO:0000313" key="9">
    <source>
        <dbReference type="Proteomes" id="UP000218784"/>
    </source>
</evidence>
<evidence type="ECO:0000256" key="1">
    <source>
        <dbReference type="ARBA" id="ARBA00010641"/>
    </source>
</evidence>
<dbReference type="GO" id="GO:0006352">
    <property type="term" value="P:DNA-templated transcription initiation"/>
    <property type="evidence" value="ECO:0007669"/>
    <property type="project" value="InterPro"/>
</dbReference>
<keyword evidence="2" id="KW-0805">Transcription regulation</keyword>
<dbReference type="NCBIfam" id="TIGR02937">
    <property type="entry name" value="sigma70-ECF"/>
    <property type="match status" value="1"/>
</dbReference>